<feature type="transmembrane region" description="Helical" evidence="7">
    <location>
        <begin position="251"/>
        <end position="273"/>
    </location>
</feature>
<feature type="transmembrane region" description="Helical" evidence="7">
    <location>
        <begin position="146"/>
        <end position="173"/>
    </location>
</feature>
<dbReference type="Pfam" id="PF19300">
    <property type="entry name" value="BPD_transp_1_N"/>
    <property type="match status" value="1"/>
</dbReference>
<dbReference type="CDD" id="cd06261">
    <property type="entry name" value="TM_PBP2"/>
    <property type="match status" value="1"/>
</dbReference>
<feature type="transmembrane region" description="Helical" evidence="7">
    <location>
        <begin position="193"/>
        <end position="212"/>
    </location>
</feature>
<dbReference type="EMBL" id="DSTX01000005">
    <property type="protein sequence ID" value="HFK20375.1"/>
    <property type="molecule type" value="Genomic_DNA"/>
</dbReference>
<evidence type="ECO:0000313" key="9">
    <source>
        <dbReference type="EMBL" id="HFK20375.1"/>
    </source>
</evidence>
<dbReference type="InterPro" id="IPR000515">
    <property type="entry name" value="MetI-like"/>
</dbReference>
<dbReference type="SUPFAM" id="SSF161098">
    <property type="entry name" value="MetI-like"/>
    <property type="match status" value="1"/>
</dbReference>
<dbReference type="PANTHER" id="PTHR43376">
    <property type="entry name" value="OLIGOPEPTIDE TRANSPORT SYSTEM PERMEASE PROTEIN"/>
    <property type="match status" value="1"/>
</dbReference>
<evidence type="ECO:0000256" key="7">
    <source>
        <dbReference type="RuleBase" id="RU363032"/>
    </source>
</evidence>
<evidence type="ECO:0000256" key="1">
    <source>
        <dbReference type="ARBA" id="ARBA00004651"/>
    </source>
</evidence>
<keyword evidence="4 7" id="KW-0812">Transmembrane</keyword>
<feature type="transmembrane region" description="Helical" evidence="7">
    <location>
        <begin position="15"/>
        <end position="32"/>
    </location>
</feature>
<evidence type="ECO:0000256" key="6">
    <source>
        <dbReference type="ARBA" id="ARBA00023136"/>
    </source>
</evidence>
<protein>
    <submittedName>
        <fullName evidence="9">ABC transporter permease</fullName>
    </submittedName>
</protein>
<comment type="subcellular location">
    <subcellularLocation>
        <location evidence="1 7">Cell membrane</location>
        <topology evidence="1 7">Multi-pass membrane protein</topology>
    </subcellularLocation>
</comment>
<keyword evidence="5 7" id="KW-1133">Transmembrane helix</keyword>
<dbReference type="PANTHER" id="PTHR43376:SF1">
    <property type="entry name" value="OLIGOPEPTIDE TRANSPORT SYSTEM PERMEASE PROTEIN"/>
    <property type="match status" value="1"/>
</dbReference>
<accession>A0A7C3J204</accession>
<dbReference type="GO" id="GO:0005886">
    <property type="term" value="C:plasma membrane"/>
    <property type="evidence" value="ECO:0007669"/>
    <property type="project" value="UniProtKB-SubCell"/>
</dbReference>
<dbReference type="InterPro" id="IPR035906">
    <property type="entry name" value="MetI-like_sf"/>
</dbReference>
<evidence type="ECO:0000259" key="8">
    <source>
        <dbReference type="PROSITE" id="PS50928"/>
    </source>
</evidence>
<gene>
    <name evidence="9" type="ORF">ENS19_03750</name>
</gene>
<proteinExistence type="inferred from homology"/>
<dbReference type="Pfam" id="PF00528">
    <property type="entry name" value="BPD_transp_1"/>
    <property type="match status" value="1"/>
</dbReference>
<evidence type="ECO:0000256" key="3">
    <source>
        <dbReference type="ARBA" id="ARBA00022475"/>
    </source>
</evidence>
<evidence type="ECO:0000256" key="5">
    <source>
        <dbReference type="ARBA" id="ARBA00022989"/>
    </source>
</evidence>
<feature type="domain" description="ABC transmembrane type-1" evidence="8">
    <location>
        <begin position="107"/>
        <end position="312"/>
    </location>
</feature>
<dbReference type="AlphaFoldDB" id="A0A7C3J204"/>
<feature type="transmembrane region" description="Helical" evidence="7">
    <location>
        <begin position="111"/>
        <end position="134"/>
    </location>
</feature>
<comment type="caution">
    <text evidence="9">The sequence shown here is derived from an EMBL/GenBank/DDBJ whole genome shotgun (WGS) entry which is preliminary data.</text>
</comment>
<keyword evidence="2 7" id="KW-0813">Transport</keyword>
<comment type="similarity">
    <text evidence="7">Belongs to the binding-protein-dependent transport system permease family.</text>
</comment>
<reference evidence="9" key="1">
    <citation type="journal article" date="2020" name="mSystems">
        <title>Genome- and Community-Level Interaction Insights into Carbon Utilization and Element Cycling Functions of Hydrothermarchaeota in Hydrothermal Sediment.</title>
        <authorList>
            <person name="Zhou Z."/>
            <person name="Liu Y."/>
            <person name="Xu W."/>
            <person name="Pan J."/>
            <person name="Luo Z.H."/>
            <person name="Li M."/>
        </authorList>
    </citation>
    <scope>NUCLEOTIDE SEQUENCE [LARGE SCALE GENOMIC DNA]</scope>
    <source>
        <strain evidence="9">SpSt-468</strain>
    </source>
</reference>
<evidence type="ECO:0000256" key="2">
    <source>
        <dbReference type="ARBA" id="ARBA00022448"/>
    </source>
</evidence>
<sequence length="325" mass="35873">MTSNLKYPFFLIRKFSRYLILAFAIIAINFLIPRLMPGDPMLFIFGEEVYGAAIRNPDLLQGLTAKYGLDLPMTDQFWIYLHNFFNGDLGYSFSYGRPIFEIIAERLPLTLIMTVPSTIFSLIAGTALGLSLGWESNSLLKRVVSAACVIIHSVPTYWFAMLMLLVFSLWLGLTPIGGAPPVGASPATVIQHLFLPIVVLTLFNSAYVAIIVRGLTFEISEEPFVTTALSKGLGKFNFSLRHLLRPSLPPLLSLVAIEMGFAFSGALLVEIAFSWPGMGYTMWQAVTERDYPLLQASFTMVALIVVSANALADALSYALDPRVKP</sequence>
<organism evidence="9">
    <name type="scientific">Candidatus Methanomethylicus mesodigestus</name>
    <dbReference type="NCBI Taxonomy" id="1867258"/>
    <lineage>
        <taxon>Archaea</taxon>
        <taxon>Thermoproteota</taxon>
        <taxon>Methanosuratincolia</taxon>
        <taxon>Candidatus Methanomethylicales</taxon>
        <taxon>Candidatus Methanomethylicaceae</taxon>
        <taxon>Candidatus Methanomethylicus</taxon>
    </lineage>
</organism>
<keyword evidence="3" id="KW-1003">Cell membrane</keyword>
<dbReference type="Gene3D" id="1.10.3720.10">
    <property type="entry name" value="MetI-like"/>
    <property type="match status" value="1"/>
</dbReference>
<evidence type="ECO:0000256" key="4">
    <source>
        <dbReference type="ARBA" id="ARBA00022692"/>
    </source>
</evidence>
<feature type="transmembrane region" description="Helical" evidence="7">
    <location>
        <begin position="293"/>
        <end position="319"/>
    </location>
</feature>
<name>A0A7C3J204_9CREN</name>
<dbReference type="GO" id="GO:0055085">
    <property type="term" value="P:transmembrane transport"/>
    <property type="evidence" value="ECO:0007669"/>
    <property type="project" value="InterPro"/>
</dbReference>
<keyword evidence="6 7" id="KW-0472">Membrane</keyword>
<dbReference type="PROSITE" id="PS50928">
    <property type="entry name" value="ABC_TM1"/>
    <property type="match status" value="1"/>
</dbReference>
<dbReference type="InterPro" id="IPR045621">
    <property type="entry name" value="BPD_transp_1_N"/>
</dbReference>